<dbReference type="InterPro" id="IPR045584">
    <property type="entry name" value="Pilin-like"/>
</dbReference>
<keyword evidence="1" id="KW-1133">Transmembrane helix</keyword>
<gene>
    <name evidence="2" type="ORF">ABDB84_13245</name>
</gene>
<dbReference type="NCBIfam" id="TIGR02532">
    <property type="entry name" value="IV_pilin_GFxxxE"/>
    <property type="match status" value="1"/>
</dbReference>
<keyword evidence="1" id="KW-0812">Transmembrane</keyword>
<dbReference type="Pfam" id="PF07963">
    <property type="entry name" value="N_methyl"/>
    <property type="match status" value="1"/>
</dbReference>
<evidence type="ECO:0000256" key="1">
    <source>
        <dbReference type="SAM" id="Phobius"/>
    </source>
</evidence>
<dbReference type="InterPro" id="IPR012902">
    <property type="entry name" value="N_methyl_site"/>
</dbReference>
<organism evidence="2 3">
    <name type="scientific">Uliginosibacterium sediminicola</name>
    <dbReference type="NCBI Taxonomy" id="2024550"/>
    <lineage>
        <taxon>Bacteria</taxon>
        <taxon>Pseudomonadati</taxon>
        <taxon>Pseudomonadota</taxon>
        <taxon>Betaproteobacteria</taxon>
        <taxon>Rhodocyclales</taxon>
        <taxon>Zoogloeaceae</taxon>
        <taxon>Uliginosibacterium</taxon>
    </lineage>
</organism>
<dbReference type="Gene3D" id="3.30.700.10">
    <property type="entry name" value="Glycoprotein, Type 4 Pilin"/>
    <property type="match status" value="1"/>
</dbReference>
<dbReference type="SUPFAM" id="SSF54523">
    <property type="entry name" value="Pili subunits"/>
    <property type="match status" value="1"/>
</dbReference>
<accession>A0ABU9Z0G3</accession>
<evidence type="ECO:0000313" key="2">
    <source>
        <dbReference type="EMBL" id="MEN3069452.1"/>
    </source>
</evidence>
<reference evidence="2 3" key="1">
    <citation type="journal article" date="2018" name="Int. J. Syst. Evol. Microbiol.">
        <title>Uliginosibacterium sediminicola sp. nov., isolated from freshwater sediment.</title>
        <authorList>
            <person name="Hwang W.M."/>
            <person name="Kim S.M."/>
            <person name="Kang K."/>
            <person name="Ahn T.Y."/>
        </authorList>
    </citation>
    <scope>NUCLEOTIDE SEQUENCE [LARGE SCALE GENOMIC DNA]</scope>
    <source>
        <strain evidence="2 3">M1-21</strain>
    </source>
</reference>
<feature type="transmembrane region" description="Helical" evidence="1">
    <location>
        <begin position="12"/>
        <end position="34"/>
    </location>
</feature>
<dbReference type="EMBL" id="JBDIVE010000007">
    <property type="protein sequence ID" value="MEN3069452.1"/>
    <property type="molecule type" value="Genomic_DNA"/>
</dbReference>
<dbReference type="Proteomes" id="UP001410394">
    <property type="component" value="Unassembled WGS sequence"/>
</dbReference>
<dbReference type="RefSeq" id="WP_345920222.1">
    <property type="nucleotide sequence ID" value="NZ_JBDIVE010000007.1"/>
</dbReference>
<name>A0ABU9Z0G3_9RHOO</name>
<keyword evidence="3" id="KW-1185">Reference proteome</keyword>
<keyword evidence="1" id="KW-0472">Membrane</keyword>
<comment type="caution">
    <text evidence="2">The sequence shown here is derived from an EMBL/GenBank/DDBJ whole genome shotgun (WGS) entry which is preliminary data.</text>
</comment>
<evidence type="ECO:0000313" key="3">
    <source>
        <dbReference type="Proteomes" id="UP001410394"/>
    </source>
</evidence>
<proteinExistence type="predicted"/>
<protein>
    <submittedName>
        <fullName evidence="2">Prepilin-type N-terminal cleavage/methylation domain-containing protein</fullName>
    </submittedName>
</protein>
<sequence length="131" mass="14857">MRQRSGLTRRQAAFTMIEMLIVMAIIALLLTLALPKYFKGVDSSKEVVLLDNLHTTRELIDKFYSDQGRYPESLEELVERKYLRSLPIDPVTGSSRTWVLIPPEPPYKGQVYDIKSGARGATRDGRPFGSL</sequence>